<evidence type="ECO:0000313" key="4">
    <source>
        <dbReference type="Proteomes" id="UP000028523"/>
    </source>
</evidence>
<dbReference type="Proteomes" id="UP000028523">
    <property type="component" value="Unassembled WGS sequence"/>
</dbReference>
<dbReference type="EMBL" id="AWQU01000087">
    <property type="protein sequence ID" value="KFB07284.1"/>
    <property type="molecule type" value="Genomic_DNA"/>
</dbReference>
<feature type="compositionally biased region" description="Basic and acidic residues" evidence="2">
    <location>
        <begin position="192"/>
        <end position="212"/>
    </location>
</feature>
<keyword evidence="1" id="KW-0175">Coiled coil</keyword>
<reference evidence="3 4" key="1">
    <citation type="journal article" date="2014" name="PLoS ONE">
        <title>Reduction of Hydrogen Peroxide Accumulation and Toxicity by a Catalase from Mycoplasma iowae.</title>
        <authorList>
            <person name="Pritchard R.E."/>
            <person name="Prassinos A.J."/>
            <person name="Osborne J.D."/>
            <person name="Raviv Z."/>
            <person name="Balish M.F."/>
        </authorList>
    </citation>
    <scope>NUCLEOTIDE SEQUENCE [LARGE SCALE GENOMIC DNA]</scope>
    <source>
        <strain evidence="3 4">DK-CPA</strain>
    </source>
</reference>
<dbReference type="RefSeq" id="WP_036452506.1">
    <property type="nucleotide sequence ID" value="NZ_AWQU01000087.1"/>
</dbReference>
<proteinExistence type="predicted"/>
<evidence type="ECO:0000256" key="1">
    <source>
        <dbReference type="SAM" id="Coils"/>
    </source>
</evidence>
<feature type="coiled-coil region" evidence="1">
    <location>
        <begin position="512"/>
        <end position="581"/>
    </location>
</feature>
<keyword evidence="4" id="KW-1185">Reference proteome</keyword>
<sequence>MSNSSETKVIDSFEKKSFTDKIISEIKDFDIIETISSPRLNSNNFSSILDKKMDENVNDVVSTVSDVLTNNDTVKNEPKLPENDGLTISEKISDIISDNLRDNESNNINIVANYLPKRKVREMLFAKYKIDNDEYVNEIYNMAFNRKWKEMDLEQWLSNPNNINRLFGSIKSQMNLKDKELAQKRRGLIQDQHNKESSSEDKSKNNSKQKSDMDEDGYSYVKNNNQLYGPFRKEIMAHNLMNDKHLLNCVDLGFVRDGIYANKMDNKILEVKLDNLKNEMKYAYIEEKLKENQIDLQTEKLKNHIDNKFGEFFKTYSYDNQWQKNNSKGNDDKFDRYRNYPGINNSIIEELKEDIFSKISLLDEKISSIEIDYKKNADSLSTNSGEIIDKVSSQIKFAFEEFDKRESLINEQLEETNEKIDEANEKIENTVGSIDEKISNAINQINSLNQNLSKELNIENQKIKSSLSNLSNQINATSKNVIAFANDLENLKTFVYDKDNFNGSSNISESLAANIMDQINESNKQMNKISDELNELKSLVNGENFDNKINDVLEKNINEKLNNANEEIFKLRDDFNNLLKDNNPKTNESDGVIFLGGSNNQNNPTFENYLKDNNSSGGFHKNKFVDDTKFDNNGNHSQFKNEAPILIQSKQDELPNFDEIDTLIKQSIEQIKSLNEVVQLDAKENDQVEIQDSINKLEAIKEDKNQ</sequence>
<evidence type="ECO:0000313" key="3">
    <source>
        <dbReference type="EMBL" id="KFB07284.1"/>
    </source>
</evidence>
<protein>
    <submittedName>
        <fullName evidence="3">Uncharacterized protein</fullName>
    </submittedName>
</protein>
<dbReference type="AlphaFoldDB" id="A0A084U2U8"/>
<gene>
    <name evidence="3" type="ORF">P271_111</name>
</gene>
<comment type="caution">
    <text evidence="3">The sequence shown here is derived from an EMBL/GenBank/DDBJ whole genome shotgun (WGS) entry which is preliminary data.</text>
</comment>
<feature type="coiled-coil region" evidence="1">
    <location>
        <begin position="406"/>
        <end position="473"/>
    </location>
</feature>
<accession>A0A084U2U8</accession>
<feature type="region of interest" description="Disordered" evidence="2">
    <location>
        <begin position="189"/>
        <end position="219"/>
    </location>
</feature>
<name>A0A084U2U8_MALIO</name>
<evidence type="ECO:0000256" key="2">
    <source>
        <dbReference type="SAM" id="MobiDB-lite"/>
    </source>
</evidence>
<organism evidence="3 4">
    <name type="scientific">Malacoplasma iowae DK-CPA</name>
    <dbReference type="NCBI Taxonomy" id="1394179"/>
    <lineage>
        <taxon>Bacteria</taxon>
        <taxon>Bacillati</taxon>
        <taxon>Mycoplasmatota</taxon>
        <taxon>Mycoplasmoidales</taxon>
        <taxon>Mycoplasmoidaceae</taxon>
        <taxon>Malacoplasma</taxon>
    </lineage>
</organism>